<evidence type="ECO:0000259" key="9">
    <source>
        <dbReference type="PROSITE" id="PS50199"/>
    </source>
</evidence>
<dbReference type="EMBL" id="BQKI01000096">
    <property type="protein sequence ID" value="GJN38345.1"/>
    <property type="molecule type" value="Genomic_DNA"/>
</dbReference>
<keyword evidence="3 7" id="KW-0863">Zinc-finger</keyword>
<feature type="region of interest" description="Disordered" evidence="8">
    <location>
        <begin position="1"/>
        <end position="31"/>
    </location>
</feature>
<keyword evidence="4" id="KW-0862">Zinc</keyword>
<keyword evidence="6" id="KW-0539">Nucleus</keyword>
<dbReference type="Gene3D" id="4.10.1060.10">
    <property type="entry name" value="Zinc finger, RanBP2-type"/>
    <property type="match status" value="1"/>
</dbReference>
<dbReference type="SUPFAM" id="SSF90209">
    <property type="entry name" value="Ran binding protein zinc finger-like"/>
    <property type="match status" value="1"/>
</dbReference>
<reference evidence="10" key="1">
    <citation type="journal article" date="2018" name="DNA Res.">
        <title>Multiple hybrid de novo genome assembly of finger millet, an orphan allotetraploid crop.</title>
        <authorList>
            <person name="Hatakeyama M."/>
            <person name="Aluri S."/>
            <person name="Balachadran M.T."/>
            <person name="Sivarajan S.R."/>
            <person name="Patrignani A."/>
            <person name="Gruter S."/>
            <person name="Poveda L."/>
            <person name="Shimizu-Inatsugi R."/>
            <person name="Baeten J."/>
            <person name="Francoijs K.J."/>
            <person name="Nataraja K.N."/>
            <person name="Reddy Y.A.N."/>
            <person name="Phadnis S."/>
            <person name="Ravikumar R.L."/>
            <person name="Schlapbach R."/>
            <person name="Sreeman S.M."/>
            <person name="Shimizu K.K."/>
        </authorList>
    </citation>
    <scope>NUCLEOTIDE SEQUENCE</scope>
</reference>
<accession>A0AAV5FUC8</accession>
<feature type="compositionally biased region" description="Gly residues" evidence="8">
    <location>
        <begin position="1"/>
        <end position="26"/>
    </location>
</feature>
<dbReference type="Proteomes" id="UP001054889">
    <property type="component" value="Unassembled WGS sequence"/>
</dbReference>
<reference evidence="10" key="2">
    <citation type="submission" date="2021-12" db="EMBL/GenBank/DDBJ databases">
        <title>Resequencing data analysis of finger millet.</title>
        <authorList>
            <person name="Hatakeyama M."/>
            <person name="Aluri S."/>
            <person name="Balachadran M.T."/>
            <person name="Sivarajan S.R."/>
            <person name="Poveda L."/>
            <person name="Shimizu-Inatsugi R."/>
            <person name="Schlapbach R."/>
            <person name="Sreeman S.M."/>
            <person name="Shimizu K.K."/>
        </authorList>
    </citation>
    <scope>NUCLEOTIDE SEQUENCE</scope>
</reference>
<dbReference type="InterPro" id="IPR034870">
    <property type="entry name" value="TET_fam"/>
</dbReference>
<dbReference type="GO" id="GO:0006355">
    <property type="term" value="P:regulation of DNA-templated transcription"/>
    <property type="evidence" value="ECO:0007669"/>
    <property type="project" value="InterPro"/>
</dbReference>
<protein>
    <recommendedName>
        <fullName evidence="9">RanBP2-type domain-containing protein</fullName>
    </recommendedName>
</protein>
<dbReference type="AlphaFoldDB" id="A0AAV5FUC8"/>
<dbReference type="GO" id="GO:0008270">
    <property type="term" value="F:zinc ion binding"/>
    <property type="evidence" value="ECO:0007669"/>
    <property type="project" value="UniProtKB-KW"/>
</dbReference>
<comment type="subcellular location">
    <subcellularLocation>
        <location evidence="1">Nucleus</location>
    </subcellularLocation>
</comment>
<dbReference type="PROSITE" id="PS01358">
    <property type="entry name" value="ZF_RANBP2_1"/>
    <property type="match status" value="1"/>
</dbReference>
<keyword evidence="11" id="KW-1185">Reference proteome</keyword>
<keyword evidence="2" id="KW-0479">Metal-binding</keyword>
<evidence type="ECO:0000313" key="11">
    <source>
        <dbReference type="Proteomes" id="UP001054889"/>
    </source>
</evidence>
<evidence type="ECO:0000256" key="8">
    <source>
        <dbReference type="SAM" id="MobiDB-lite"/>
    </source>
</evidence>
<evidence type="ECO:0000256" key="7">
    <source>
        <dbReference type="PROSITE-ProRule" id="PRU00322"/>
    </source>
</evidence>
<proteinExistence type="predicted"/>
<dbReference type="InterPro" id="IPR036443">
    <property type="entry name" value="Znf_RanBP2_sf"/>
</dbReference>
<dbReference type="GO" id="GO:0005634">
    <property type="term" value="C:nucleus"/>
    <property type="evidence" value="ECO:0007669"/>
    <property type="project" value="UniProtKB-SubCell"/>
</dbReference>
<sequence>MSGGSGAGTGSPSGGSGSGGGGGGRGGGREGDWDCGSCGNRNYAFRSLCNRCKQPRLLVDPHTPRDSKWLPRDGDWICTGTLSLSPYPITLPNHIPSIDADVDVLSLHSISQTGK</sequence>
<organism evidence="10 11">
    <name type="scientific">Eleusine coracana subsp. coracana</name>
    <dbReference type="NCBI Taxonomy" id="191504"/>
    <lineage>
        <taxon>Eukaryota</taxon>
        <taxon>Viridiplantae</taxon>
        <taxon>Streptophyta</taxon>
        <taxon>Embryophyta</taxon>
        <taxon>Tracheophyta</taxon>
        <taxon>Spermatophyta</taxon>
        <taxon>Magnoliopsida</taxon>
        <taxon>Liliopsida</taxon>
        <taxon>Poales</taxon>
        <taxon>Poaceae</taxon>
        <taxon>PACMAD clade</taxon>
        <taxon>Chloridoideae</taxon>
        <taxon>Cynodonteae</taxon>
        <taxon>Eleusininae</taxon>
        <taxon>Eleusine</taxon>
    </lineage>
</organism>
<keyword evidence="5" id="KW-0694">RNA-binding</keyword>
<dbReference type="GO" id="GO:0003723">
    <property type="term" value="F:RNA binding"/>
    <property type="evidence" value="ECO:0007669"/>
    <property type="project" value="UniProtKB-KW"/>
</dbReference>
<dbReference type="SMART" id="SM00547">
    <property type="entry name" value="ZnF_RBZ"/>
    <property type="match status" value="1"/>
</dbReference>
<name>A0AAV5FUC8_ELECO</name>
<evidence type="ECO:0000256" key="2">
    <source>
        <dbReference type="ARBA" id="ARBA00022723"/>
    </source>
</evidence>
<evidence type="ECO:0000256" key="4">
    <source>
        <dbReference type="ARBA" id="ARBA00022833"/>
    </source>
</evidence>
<evidence type="ECO:0000256" key="5">
    <source>
        <dbReference type="ARBA" id="ARBA00022884"/>
    </source>
</evidence>
<feature type="domain" description="RanBP2-type" evidence="9">
    <location>
        <begin position="29"/>
        <end position="58"/>
    </location>
</feature>
<dbReference type="InterPro" id="IPR001876">
    <property type="entry name" value="Znf_RanBP2"/>
</dbReference>
<evidence type="ECO:0000256" key="1">
    <source>
        <dbReference type="ARBA" id="ARBA00004123"/>
    </source>
</evidence>
<comment type="caution">
    <text evidence="10">The sequence shown here is derived from an EMBL/GenBank/DDBJ whole genome shotgun (WGS) entry which is preliminary data.</text>
</comment>
<dbReference type="PROSITE" id="PS50199">
    <property type="entry name" value="ZF_RANBP2_2"/>
    <property type="match status" value="1"/>
</dbReference>
<evidence type="ECO:0000313" key="10">
    <source>
        <dbReference type="EMBL" id="GJN38345.1"/>
    </source>
</evidence>
<evidence type="ECO:0000256" key="3">
    <source>
        <dbReference type="ARBA" id="ARBA00022771"/>
    </source>
</evidence>
<evidence type="ECO:0000256" key="6">
    <source>
        <dbReference type="ARBA" id="ARBA00023242"/>
    </source>
</evidence>
<gene>
    <name evidence="10" type="primary">gb27378</name>
    <name evidence="10" type="ORF">PR202_gb27378</name>
</gene>
<dbReference type="Pfam" id="PF00641">
    <property type="entry name" value="Zn_ribbon_RanBP"/>
    <property type="match status" value="1"/>
</dbReference>
<dbReference type="PANTHER" id="PTHR23238">
    <property type="entry name" value="RNA BINDING PROTEIN"/>
    <property type="match status" value="1"/>
</dbReference>